<dbReference type="Proteomes" id="UP000268007">
    <property type="component" value="Unassembled WGS sequence"/>
</dbReference>
<dbReference type="SMART" id="SM00953">
    <property type="entry name" value="RES"/>
    <property type="match status" value="1"/>
</dbReference>
<keyword evidence="3" id="KW-1185">Reference proteome</keyword>
<dbReference type="InterPro" id="IPR014914">
    <property type="entry name" value="RES_dom"/>
</dbReference>
<dbReference type="RefSeq" id="WP_162847179.1">
    <property type="nucleotide sequence ID" value="NZ_RBKU01000001.1"/>
</dbReference>
<gene>
    <name evidence="2" type="ORF">BDD43_5450</name>
</gene>
<evidence type="ECO:0000313" key="2">
    <source>
        <dbReference type="EMBL" id="RKR85188.1"/>
    </source>
</evidence>
<dbReference type="AlphaFoldDB" id="A0A495J9M7"/>
<feature type="domain" description="RES" evidence="1">
    <location>
        <begin position="14"/>
        <end position="137"/>
    </location>
</feature>
<protein>
    <submittedName>
        <fullName evidence="2">RES domain-containing protein</fullName>
    </submittedName>
</protein>
<reference evidence="2 3" key="1">
    <citation type="submission" date="2018-10" db="EMBL/GenBank/DDBJ databases">
        <title>Genomic Encyclopedia of Archaeal and Bacterial Type Strains, Phase II (KMG-II): from individual species to whole genera.</title>
        <authorList>
            <person name="Goeker M."/>
        </authorList>
    </citation>
    <scope>NUCLEOTIDE SEQUENCE [LARGE SCALE GENOMIC DNA]</scope>
    <source>
        <strain evidence="2 3">DSM 18602</strain>
    </source>
</reference>
<sequence>MILYRLTKQTYANDLSGAGAKAYGGRWNNKGKAMLYLTSSRSLAVLEVLVHLSPLIIPDNYVMVSIEAPDDYETVDLSTLPKNWKNSSVPILKEKGDRFLSENKNLLLKVPSSIVTEEFNYLANPLHTGAAKLTIISVEPFSFDDRLLP</sequence>
<evidence type="ECO:0000313" key="3">
    <source>
        <dbReference type="Proteomes" id="UP000268007"/>
    </source>
</evidence>
<proteinExistence type="predicted"/>
<dbReference type="EMBL" id="RBKU01000001">
    <property type="protein sequence ID" value="RKR85188.1"/>
    <property type="molecule type" value="Genomic_DNA"/>
</dbReference>
<comment type="caution">
    <text evidence="2">The sequence shown here is derived from an EMBL/GenBank/DDBJ whole genome shotgun (WGS) entry which is preliminary data.</text>
</comment>
<dbReference type="Pfam" id="PF08808">
    <property type="entry name" value="RES"/>
    <property type="match status" value="1"/>
</dbReference>
<evidence type="ECO:0000259" key="1">
    <source>
        <dbReference type="SMART" id="SM00953"/>
    </source>
</evidence>
<organism evidence="2 3">
    <name type="scientific">Mucilaginibacter gracilis</name>
    <dbReference type="NCBI Taxonomy" id="423350"/>
    <lineage>
        <taxon>Bacteria</taxon>
        <taxon>Pseudomonadati</taxon>
        <taxon>Bacteroidota</taxon>
        <taxon>Sphingobacteriia</taxon>
        <taxon>Sphingobacteriales</taxon>
        <taxon>Sphingobacteriaceae</taxon>
        <taxon>Mucilaginibacter</taxon>
    </lineage>
</organism>
<accession>A0A495J9M7</accession>
<name>A0A495J9M7_9SPHI</name>